<dbReference type="Gene3D" id="1.10.30.50">
    <property type="match status" value="1"/>
</dbReference>
<dbReference type="InterPro" id="IPR003615">
    <property type="entry name" value="HNH_nuc"/>
</dbReference>
<evidence type="ECO:0000313" key="4">
    <source>
        <dbReference type="Proteomes" id="UP000216215"/>
    </source>
</evidence>
<gene>
    <name evidence="3" type="ORF">CIT25_16090</name>
</gene>
<dbReference type="GO" id="GO:0003676">
    <property type="term" value="F:nucleic acid binding"/>
    <property type="evidence" value="ECO:0007669"/>
    <property type="project" value="InterPro"/>
</dbReference>
<feature type="domain" description="HNH nuclease" evidence="2">
    <location>
        <begin position="30"/>
        <end position="86"/>
    </location>
</feature>
<name>A0AB36R9J0_9HYPH</name>
<organism evidence="3 4">
    <name type="scientific">Mesorhizobium mediterraneum</name>
    <dbReference type="NCBI Taxonomy" id="43617"/>
    <lineage>
        <taxon>Bacteria</taxon>
        <taxon>Pseudomonadati</taxon>
        <taxon>Pseudomonadota</taxon>
        <taxon>Alphaproteobacteria</taxon>
        <taxon>Hyphomicrobiales</taxon>
        <taxon>Phyllobacteriaceae</taxon>
        <taxon>Mesorhizobium</taxon>
    </lineage>
</organism>
<dbReference type="PANTHER" id="PTHR33877">
    <property type="entry name" value="SLL1193 PROTEIN"/>
    <property type="match status" value="1"/>
</dbReference>
<dbReference type="Proteomes" id="UP000216215">
    <property type="component" value="Unassembled WGS sequence"/>
</dbReference>
<dbReference type="SMART" id="SM00507">
    <property type="entry name" value="HNHc"/>
    <property type="match status" value="1"/>
</dbReference>
<sequence>MEVLTFLRWHGPFFAGGNMPTLRDPQYRAFARRELYRRQGGRCFYCDREFTKTGELALTIEHLKAKMKGGKDDLKNLAAACWHCNQHRGKQMNATKQRKKASSAGQSASAIATGPCDEQAATG</sequence>
<comment type="caution">
    <text evidence="3">The sequence shown here is derived from an EMBL/GenBank/DDBJ whole genome shotgun (WGS) entry which is preliminary data.</text>
</comment>
<feature type="compositionally biased region" description="Low complexity" evidence="1">
    <location>
        <begin position="102"/>
        <end position="112"/>
    </location>
</feature>
<evidence type="ECO:0000259" key="2">
    <source>
        <dbReference type="SMART" id="SM00507"/>
    </source>
</evidence>
<dbReference type="CDD" id="cd00085">
    <property type="entry name" value="HNHc"/>
    <property type="match status" value="1"/>
</dbReference>
<dbReference type="AlphaFoldDB" id="A0AB36R9J0"/>
<keyword evidence="4" id="KW-1185">Reference proteome</keyword>
<evidence type="ECO:0000313" key="3">
    <source>
        <dbReference type="EMBL" id="PAQ01555.1"/>
    </source>
</evidence>
<dbReference type="GO" id="GO:0004519">
    <property type="term" value="F:endonuclease activity"/>
    <property type="evidence" value="ECO:0007669"/>
    <property type="project" value="InterPro"/>
</dbReference>
<feature type="compositionally biased region" description="Basic residues" evidence="1">
    <location>
        <begin position="89"/>
        <end position="101"/>
    </location>
</feature>
<dbReference type="InterPro" id="IPR002711">
    <property type="entry name" value="HNH"/>
</dbReference>
<evidence type="ECO:0000256" key="1">
    <source>
        <dbReference type="SAM" id="MobiDB-lite"/>
    </source>
</evidence>
<feature type="region of interest" description="Disordered" evidence="1">
    <location>
        <begin position="89"/>
        <end position="123"/>
    </location>
</feature>
<reference evidence="4" key="1">
    <citation type="submission" date="2017-08" db="EMBL/GenBank/DDBJ databases">
        <title>Mesorhizobium wenxinae sp. nov., a novel rhizobial species isolated from root nodules of chickpea (Cicer arietinum L.).</title>
        <authorList>
            <person name="Zhang J."/>
        </authorList>
    </citation>
    <scope>NUCLEOTIDE SEQUENCE [LARGE SCALE GENOMIC DNA]</scope>
    <source>
        <strain evidence="4">USDA 3392</strain>
    </source>
</reference>
<dbReference type="PANTHER" id="PTHR33877:SF2">
    <property type="entry name" value="OS07G0170200 PROTEIN"/>
    <property type="match status" value="1"/>
</dbReference>
<protein>
    <recommendedName>
        <fullName evidence="2">HNH nuclease domain-containing protein</fullName>
    </recommendedName>
</protein>
<proteinExistence type="predicted"/>
<dbReference type="InterPro" id="IPR052892">
    <property type="entry name" value="NA-targeting_endonuclease"/>
</dbReference>
<dbReference type="EMBL" id="NPKI01000017">
    <property type="protein sequence ID" value="PAQ01555.1"/>
    <property type="molecule type" value="Genomic_DNA"/>
</dbReference>
<accession>A0AB36R9J0</accession>
<dbReference type="GO" id="GO:0008270">
    <property type="term" value="F:zinc ion binding"/>
    <property type="evidence" value="ECO:0007669"/>
    <property type="project" value="InterPro"/>
</dbReference>
<dbReference type="RefSeq" id="WP_095485498.1">
    <property type="nucleotide sequence ID" value="NZ_CP088151.1"/>
</dbReference>
<dbReference type="Pfam" id="PF01844">
    <property type="entry name" value="HNH"/>
    <property type="match status" value="1"/>
</dbReference>